<dbReference type="Pfam" id="PF01490">
    <property type="entry name" value="Aa_trans"/>
    <property type="match status" value="1"/>
</dbReference>
<accession>A0A7J7M405</accession>
<evidence type="ECO:0000259" key="8">
    <source>
        <dbReference type="Pfam" id="PF01490"/>
    </source>
</evidence>
<reference evidence="9 10" key="1">
    <citation type="journal article" date="2020" name="IScience">
        <title>Genome Sequencing of the Endangered Kingdonia uniflora (Circaeasteraceae, Ranunculales) Reveals Potential Mechanisms of Evolutionary Specialization.</title>
        <authorList>
            <person name="Sun Y."/>
            <person name="Deng T."/>
            <person name="Zhang A."/>
            <person name="Moore M.J."/>
            <person name="Landis J.B."/>
            <person name="Lin N."/>
            <person name="Zhang H."/>
            <person name="Zhang X."/>
            <person name="Huang J."/>
            <person name="Zhang X."/>
            <person name="Sun H."/>
            <person name="Wang H."/>
        </authorList>
    </citation>
    <scope>NUCLEOTIDE SEQUENCE [LARGE SCALE GENOMIC DNA]</scope>
    <source>
        <strain evidence="9">TB1705</strain>
        <tissue evidence="9">Leaf</tissue>
    </source>
</reference>
<name>A0A7J7M405_9MAGN</name>
<evidence type="ECO:0000256" key="4">
    <source>
        <dbReference type="ARBA" id="ARBA00022970"/>
    </source>
</evidence>
<comment type="subcellular location">
    <subcellularLocation>
        <location evidence="1">Membrane</location>
    </subcellularLocation>
</comment>
<evidence type="ECO:0000313" key="9">
    <source>
        <dbReference type="EMBL" id="KAF6149550.1"/>
    </source>
</evidence>
<gene>
    <name evidence="9" type="ORF">GIB67_003698</name>
</gene>
<feature type="transmembrane region" description="Helical" evidence="7">
    <location>
        <begin position="131"/>
        <end position="150"/>
    </location>
</feature>
<evidence type="ECO:0000256" key="1">
    <source>
        <dbReference type="ARBA" id="ARBA00004370"/>
    </source>
</evidence>
<feature type="domain" description="Amino acid transporter transmembrane" evidence="8">
    <location>
        <begin position="12"/>
        <end position="96"/>
    </location>
</feature>
<dbReference type="GO" id="GO:0016020">
    <property type="term" value="C:membrane"/>
    <property type="evidence" value="ECO:0007669"/>
    <property type="project" value="UniProtKB-SubCell"/>
</dbReference>
<evidence type="ECO:0000256" key="2">
    <source>
        <dbReference type="ARBA" id="ARBA00022448"/>
    </source>
</evidence>
<evidence type="ECO:0000313" key="10">
    <source>
        <dbReference type="Proteomes" id="UP000541444"/>
    </source>
</evidence>
<comment type="caution">
    <text evidence="9">The sequence shown here is derived from an EMBL/GenBank/DDBJ whole genome shotgun (WGS) entry which is preliminary data.</text>
</comment>
<dbReference type="OrthoDB" id="1732488at2759"/>
<sequence>MRNLGIGNSNTNVDYNTKGSMQDKIFNAFGAIAAIVVCNTSGLLPEIQSTLHKPAIKNMRKALYLQYSAGILIYYGVTIAGYWGYGSLASEYLPKDLKLYYEINLNHHTMLLQVKGKTAKQYQKLWHWSNIVVFSLIAVVTTISAIRLIVNNARMYQFFANT</sequence>
<evidence type="ECO:0000256" key="6">
    <source>
        <dbReference type="ARBA" id="ARBA00023136"/>
    </source>
</evidence>
<keyword evidence="5 7" id="KW-1133">Transmembrane helix</keyword>
<organism evidence="9 10">
    <name type="scientific">Kingdonia uniflora</name>
    <dbReference type="NCBI Taxonomy" id="39325"/>
    <lineage>
        <taxon>Eukaryota</taxon>
        <taxon>Viridiplantae</taxon>
        <taxon>Streptophyta</taxon>
        <taxon>Embryophyta</taxon>
        <taxon>Tracheophyta</taxon>
        <taxon>Spermatophyta</taxon>
        <taxon>Magnoliopsida</taxon>
        <taxon>Ranunculales</taxon>
        <taxon>Circaeasteraceae</taxon>
        <taxon>Kingdonia</taxon>
    </lineage>
</organism>
<proteinExistence type="predicted"/>
<evidence type="ECO:0000256" key="3">
    <source>
        <dbReference type="ARBA" id="ARBA00022692"/>
    </source>
</evidence>
<dbReference type="PANTHER" id="PTHR48017">
    <property type="entry name" value="OS05G0424000 PROTEIN-RELATED"/>
    <property type="match status" value="1"/>
</dbReference>
<keyword evidence="3 7" id="KW-0812">Transmembrane</keyword>
<dbReference type="EMBL" id="JACGCM010001793">
    <property type="protein sequence ID" value="KAF6149550.1"/>
    <property type="molecule type" value="Genomic_DNA"/>
</dbReference>
<keyword evidence="10" id="KW-1185">Reference proteome</keyword>
<feature type="transmembrane region" description="Helical" evidence="7">
    <location>
        <begin position="25"/>
        <end position="44"/>
    </location>
</feature>
<keyword evidence="6 7" id="KW-0472">Membrane</keyword>
<dbReference type="AlphaFoldDB" id="A0A7J7M405"/>
<evidence type="ECO:0000256" key="7">
    <source>
        <dbReference type="SAM" id="Phobius"/>
    </source>
</evidence>
<keyword evidence="4" id="KW-0029">Amino-acid transport</keyword>
<feature type="transmembrane region" description="Helical" evidence="7">
    <location>
        <begin position="64"/>
        <end position="85"/>
    </location>
</feature>
<dbReference type="InterPro" id="IPR013057">
    <property type="entry name" value="AA_transpt_TM"/>
</dbReference>
<protein>
    <recommendedName>
        <fullName evidence="8">Amino acid transporter transmembrane domain-containing protein</fullName>
    </recommendedName>
</protein>
<dbReference type="Proteomes" id="UP000541444">
    <property type="component" value="Unassembled WGS sequence"/>
</dbReference>
<evidence type="ECO:0000256" key="5">
    <source>
        <dbReference type="ARBA" id="ARBA00022989"/>
    </source>
</evidence>
<dbReference type="GO" id="GO:0006865">
    <property type="term" value="P:amino acid transport"/>
    <property type="evidence" value="ECO:0007669"/>
    <property type="project" value="UniProtKB-KW"/>
</dbReference>
<keyword evidence="2" id="KW-0813">Transport</keyword>